<protein>
    <submittedName>
        <fullName evidence="1">Uncharacterized protein</fullName>
    </submittedName>
</protein>
<reference evidence="1" key="1">
    <citation type="submission" date="2014-11" db="EMBL/GenBank/DDBJ databases">
        <authorList>
            <person name="Amaro Gonzalez C."/>
        </authorList>
    </citation>
    <scope>NUCLEOTIDE SEQUENCE</scope>
</reference>
<sequence length="34" mass="3751">MKTNPAPRAPGKTMFLRHSDTAAVWFADGFLQST</sequence>
<proteinExistence type="predicted"/>
<dbReference type="EMBL" id="GBXM01040622">
    <property type="protein sequence ID" value="JAH67955.1"/>
    <property type="molecule type" value="Transcribed_RNA"/>
</dbReference>
<evidence type="ECO:0000313" key="1">
    <source>
        <dbReference type="EMBL" id="JAH67955.1"/>
    </source>
</evidence>
<accession>A0A0E9URY9</accession>
<name>A0A0E9URY9_ANGAN</name>
<dbReference type="AlphaFoldDB" id="A0A0E9URY9"/>
<reference evidence="1" key="2">
    <citation type="journal article" date="2015" name="Fish Shellfish Immunol.">
        <title>Early steps in the European eel (Anguilla anguilla)-Vibrio vulnificus interaction in the gills: Role of the RtxA13 toxin.</title>
        <authorList>
            <person name="Callol A."/>
            <person name="Pajuelo D."/>
            <person name="Ebbesson L."/>
            <person name="Teles M."/>
            <person name="MacKenzie S."/>
            <person name="Amaro C."/>
        </authorList>
    </citation>
    <scope>NUCLEOTIDE SEQUENCE</scope>
</reference>
<organism evidence="1">
    <name type="scientific">Anguilla anguilla</name>
    <name type="common">European freshwater eel</name>
    <name type="synonym">Muraena anguilla</name>
    <dbReference type="NCBI Taxonomy" id="7936"/>
    <lineage>
        <taxon>Eukaryota</taxon>
        <taxon>Metazoa</taxon>
        <taxon>Chordata</taxon>
        <taxon>Craniata</taxon>
        <taxon>Vertebrata</taxon>
        <taxon>Euteleostomi</taxon>
        <taxon>Actinopterygii</taxon>
        <taxon>Neopterygii</taxon>
        <taxon>Teleostei</taxon>
        <taxon>Anguilliformes</taxon>
        <taxon>Anguillidae</taxon>
        <taxon>Anguilla</taxon>
    </lineage>
</organism>